<dbReference type="Proteomes" id="UP000737018">
    <property type="component" value="Unassembled WGS sequence"/>
</dbReference>
<keyword evidence="2" id="KW-1185">Reference proteome</keyword>
<name>A0A8J4QHW1_9ROSI</name>
<evidence type="ECO:0000313" key="2">
    <source>
        <dbReference type="Proteomes" id="UP000737018"/>
    </source>
</evidence>
<dbReference type="OrthoDB" id="1670072at2759"/>
<evidence type="ECO:0000313" key="1">
    <source>
        <dbReference type="EMBL" id="KAF3950225.1"/>
    </source>
</evidence>
<reference evidence="1" key="1">
    <citation type="submission" date="2020-03" db="EMBL/GenBank/DDBJ databases">
        <title>Castanea mollissima Vanexum genome sequencing.</title>
        <authorList>
            <person name="Staton M."/>
        </authorList>
    </citation>
    <scope>NUCLEOTIDE SEQUENCE</scope>
    <source>
        <tissue evidence="1">Leaf</tissue>
    </source>
</reference>
<gene>
    <name evidence="1" type="ORF">CMV_023988</name>
</gene>
<dbReference type="SUPFAM" id="SSF57756">
    <property type="entry name" value="Retrovirus zinc finger-like domains"/>
    <property type="match status" value="1"/>
</dbReference>
<dbReference type="Pfam" id="PF14223">
    <property type="entry name" value="Retrotran_gag_2"/>
    <property type="match status" value="1"/>
</dbReference>
<accession>A0A8J4QHW1</accession>
<dbReference type="GO" id="GO:0003676">
    <property type="term" value="F:nucleic acid binding"/>
    <property type="evidence" value="ECO:0007669"/>
    <property type="project" value="InterPro"/>
</dbReference>
<dbReference type="Gene3D" id="4.10.60.10">
    <property type="entry name" value="Zinc finger, CCHC-type"/>
    <property type="match status" value="1"/>
</dbReference>
<organism evidence="1 2">
    <name type="scientific">Castanea mollissima</name>
    <name type="common">Chinese chestnut</name>
    <dbReference type="NCBI Taxonomy" id="60419"/>
    <lineage>
        <taxon>Eukaryota</taxon>
        <taxon>Viridiplantae</taxon>
        <taxon>Streptophyta</taxon>
        <taxon>Embryophyta</taxon>
        <taxon>Tracheophyta</taxon>
        <taxon>Spermatophyta</taxon>
        <taxon>Magnoliopsida</taxon>
        <taxon>eudicotyledons</taxon>
        <taxon>Gunneridae</taxon>
        <taxon>Pentapetalae</taxon>
        <taxon>rosids</taxon>
        <taxon>fabids</taxon>
        <taxon>Fagales</taxon>
        <taxon>Fagaceae</taxon>
        <taxon>Castanea</taxon>
    </lineage>
</organism>
<evidence type="ECO:0008006" key="3">
    <source>
        <dbReference type="Google" id="ProtNLM"/>
    </source>
</evidence>
<proteinExistence type="predicted"/>
<sequence length="273" mass="31591">MSSDSSTKSLMNFFGKALAKSSAKPLAVRMMVSNAKFEVEKFDGMNSFGMWQCEVMDVLVQQELDITLEDKIEGMSDKDWENINRQACGTIRLCLAKNQKYFVMRETNAIELWKKLEDKYMTKSVENCLYLKKKLFRFQYRAGISMSEHLNDYNKILADLQNLEVDISSEDKALLLLNSLPDNYDHLITTLLYGKDEIKFDDVSNALTNNEYRMKDKQAQRDTMTKALIVKGMSNDKKLEKDECAYCHKKGHWKKDFSLLQNKDEKDSNANVA</sequence>
<dbReference type="InterPro" id="IPR036875">
    <property type="entry name" value="Znf_CCHC_sf"/>
</dbReference>
<dbReference type="AlphaFoldDB" id="A0A8J4QHW1"/>
<comment type="caution">
    <text evidence="1">The sequence shown here is derived from an EMBL/GenBank/DDBJ whole genome shotgun (WGS) entry which is preliminary data.</text>
</comment>
<dbReference type="GO" id="GO:0008270">
    <property type="term" value="F:zinc ion binding"/>
    <property type="evidence" value="ECO:0007669"/>
    <property type="project" value="InterPro"/>
</dbReference>
<dbReference type="EMBL" id="JRKL02005594">
    <property type="protein sequence ID" value="KAF3950225.1"/>
    <property type="molecule type" value="Genomic_DNA"/>
</dbReference>
<protein>
    <recommendedName>
        <fullName evidence="3">Retrovirus-related Pol polyprotein from transposon TNT 1-94</fullName>
    </recommendedName>
</protein>